<proteinExistence type="predicted"/>
<feature type="transmembrane region" description="Helical" evidence="1">
    <location>
        <begin position="30"/>
        <end position="55"/>
    </location>
</feature>
<evidence type="ECO:0000313" key="3">
    <source>
        <dbReference type="EMBL" id="OGG97054.1"/>
    </source>
</evidence>
<evidence type="ECO:0008006" key="5">
    <source>
        <dbReference type="Google" id="ProtNLM"/>
    </source>
</evidence>
<keyword evidence="1" id="KW-0472">Membrane</keyword>
<dbReference type="EMBL" id="MFNE01000006">
    <property type="protein sequence ID" value="OGG97054.1"/>
    <property type="molecule type" value="Genomic_DNA"/>
</dbReference>
<gene>
    <name evidence="3" type="ORF">A2527_03075</name>
</gene>
<dbReference type="AlphaFoldDB" id="A0A1F6GG17"/>
<keyword evidence="1" id="KW-0812">Transmembrane</keyword>
<evidence type="ECO:0000256" key="2">
    <source>
        <dbReference type="SAM" id="SignalP"/>
    </source>
</evidence>
<comment type="caution">
    <text evidence="3">The sequence shown here is derived from an EMBL/GenBank/DDBJ whole genome shotgun (WGS) entry which is preliminary data.</text>
</comment>
<feature type="transmembrane region" description="Helical" evidence="1">
    <location>
        <begin position="111"/>
        <end position="128"/>
    </location>
</feature>
<keyword evidence="2" id="KW-0732">Signal</keyword>
<dbReference type="STRING" id="1817772.A2527_03075"/>
<keyword evidence="1" id="KW-1133">Transmembrane helix</keyword>
<feature type="chain" id="PRO_5009524707" description="Urease accessory protein UreJ" evidence="2">
    <location>
        <begin position="21"/>
        <end position="187"/>
    </location>
</feature>
<sequence length="187" mass="19639">MKKVWIATTLTLMTAWPAMAHNGATAEGFWAGVVHPLLGLDHLLAILAVGAMVWGQGSKARWIYPACFASALLIGAAVGMGSQPNLWDENLIAFSLIALGVWFWTQNQLSAGLVAGLTFVFGFFHGHAHGIEATGNGFHFLLGLSLATAMLHLTGAGLGAFLAKLGPKPLRLYGAITAAAGVVFWLS</sequence>
<dbReference type="Proteomes" id="UP000178449">
    <property type="component" value="Unassembled WGS sequence"/>
</dbReference>
<accession>A0A1F6GG17</accession>
<feature type="transmembrane region" description="Helical" evidence="1">
    <location>
        <begin position="140"/>
        <end position="163"/>
    </location>
</feature>
<organism evidence="3 4">
    <name type="scientific">Candidatus Lambdaproteobacteria bacterium RIFOXYD2_FULL_50_16</name>
    <dbReference type="NCBI Taxonomy" id="1817772"/>
    <lineage>
        <taxon>Bacteria</taxon>
        <taxon>Pseudomonadati</taxon>
        <taxon>Pseudomonadota</taxon>
        <taxon>Candidatus Lambdaproteobacteria</taxon>
    </lineage>
</organism>
<name>A0A1F6GG17_9PROT</name>
<dbReference type="InterPro" id="IPR007038">
    <property type="entry name" value="HupE_UreJ"/>
</dbReference>
<feature type="transmembrane region" description="Helical" evidence="1">
    <location>
        <begin position="62"/>
        <end position="80"/>
    </location>
</feature>
<feature type="signal peptide" evidence="2">
    <location>
        <begin position="1"/>
        <end position="20"/>
    </location>
</feature>
<dbReference type="Pfam" id="PF04955">
    <property type="entry name" value="HupE_UreJ"/>
    <property type="match status" value="1"/>
</dbReference>
<reference evidence="3 4" key="1">
    <citation type="journal article" date="2016" name="Nat. Commun.">
        <title>Thousands of microbial genomes shed light on interconnected biogeochemical processes in an aquifer system.</title>
        <authorList>
            <person name="Anantharaman K."/>
            <person name="Brown C.T."/>
            <person name="Hug L.A."/>
            <person name="Sharon I."/>
            <person name="Castelle C.J."/>
            <person name="Probst A.J."/>
            <person name="Thomas B.C."/>
            <person name="Singh A."/>
            <person name="Wilkins M.J."/>
            <person name="Karaoz U."/>
            <person name="Brodie E.L."/>
            <person name="Williams K.H."/>
            <person name="Hubbard S.S."/>
            <person name="Banfield J.F."/>
        </authorList>
    </citation>
    <scope>NUCLEOTIDE SEQUENCE [LARGE SCALE GENOMIC DNA]</scope>
</reference>
<protein>
    <recommendedName>
        <fullName evidence="5">Urease accessory protein UreJ</fullName>
    </recommendedName>
</protein>
<feature type="transmembrane region" description="Helical" evidence="1">
    <location>
        <begin position="170"/>
        <end position="186"/>
    </location>
</feature>
<evidence type="ECO:0000313" key="4">
    <source>
        <dbReference type="Proteomes" id="UP000178449"/>
    </source>
</evidence>
<dbReference type="PIRSF" id="PIRSF016919">
    <property type="entry name" value="HupE_UreJ"/>
    <property type="match status" value="1"/>
</dbReference>
<evidence type="ECO:0000256" key="1">
    <source>
        <dbReference type="SAM" id="Phobius"/>
    </source>
</evidence>